<dbReference type="Proteomes" id="UP001596244">
    <property type="component" value="Unassembled WGS sequence"/>
</dbReference>
<comment type="caution">
    <text evidence="1">The sequence shown here is derived from an EMBL/GenBank/DDBJ whole genome shotgun (WGS) entry which is preliminary data.</text>
</comment>
<organism evidence="1 2">
    <name type="scientific">Corynebacterium nasicanis</name>
    <dbReference type="NCBI Taxonomy" id="1448267"/>
    <lineage>
        <taxon>Bacteria</taxon>
        <taxon>Bacillati</taxon>
        <taxon>Actinomycetota</taxon>
        <taxon>Actinomycetes</taxon>
        <taxon>Mycobacteriales</taxon>
        <taxon>Corynebacteriaceae</taxon>
        <taxon>Corynebacterium</taxon>
    </lineage>
</organism>
<dbReference type="CDD" id="cd11374">
    <property type="entry name" value="CE4_u10"/>
    <property type="match status" value="1"/>
</dbReference>
<protein>
    <submittedName>
        <fullName evidence="1">DUF2334 domain-containing protein</fullName>
    </submittedName>
</protein>
<evidence type="ECO:0000313" key="1">
    <source>
        <dbReference type="EMBL" id="MFC6147715.1"/>
    </source>
</evidence>
<accession>A0ABW1QGL0</accession>
<reference evidence="2" key="1">
    <citation type="journal article" date="2019" name="Int. J. Syst. Evol. Microbiol.">
        <title>The Global Catalogue of Microorganisms (GCM) 10K type strain sequencing project: providing services to taxonomists for standard genome sequencing and annotation.</title>
        <authorList>
            <consortium name="The Broad Institute Genomics Platform"/>
            <consortium name="The Broad Institute Genome Sequencing Center for Infectious Disease"/>
            <person name="Wu L."/>
            <person name="Ma J."/>
        </authorList>
    </citation>
    <scope>NUCLEOTIDE SEQUENCE [LARGE SCALE GENOMIC DNA]</scope>
    <source>
        <strain evidence="2">CCUG 51943</strain>
    </source>
</reference>
<proteinExistence type="predicted"/>
<dbReference type="Pfam" id="PF10096">
    <property type="entry name" value="DUF2334"/>
    <property type="match status" value="1"/>
</dbReference>
<name>A0ABW1QGL0_9CORY</name>
<sequence length="232" mass="24997">MHGRLLVSISSIFSDTRGAVADMVGRLDAAGIPVSLLVAPHIDGNWHLAKDAATREWLLAQQEAGRALILNGFDQAVQGRRSEFATLEAHEARLRVAGATRQMRKIGIETDLFAPPRWRMSPGTLEVLPDFGFALAASTRGLHLLRSDTFLQCRNLSVGEGFGAAKWWRRNVIRAAERGAARGNTIRLSVSGRNLADKKVAADFFRAARAAVAAGAEPGDYRGVVSGMPLGT</sequence>
<dbReference type="InterPro" id="IPR018763">
    <property type="entry name" value="DUF2334"/>
</dbReference>
<dbReference type="Gene3D" id="3.20.20.370">
    <property type="entry name" value="Glycoside hydrolase/deacetylase"/>
    <property type="match status" value="1"/>
</dbReference>
<dbReference type="RefSeq" id="WP_377002358.1">
    <property type="nucleotide sequence ID" value="NZ_JBHSQE010000010.1"/>
</dbReference>
<evidence type="ECO:0000313" key="2">
    <source>
        <dbReference type="Proteomes" id="UP001596244"/>
    </source>
</evidence>
<dbReference type="SUPFAM" id="SSF88713">
    <property type="entry name" value="Glycoside hydrolase/deacetylase"/>
    <property type="match status" value="1"/>
</dbReference>
<dbReference type="InterPro" id="IPR011330">
    <property type="entry name" value="Glyco_hydro/deAcase_b/a-brl"/>
</dbReference>
<dbReference type="EMBL" id="JBHSQE010000010">
    <property type="protein sequence ID" value="MFC6147715.1"/>
    <property type="molecule type" value="Genomic_DNA"/>
</dbReference>
<gene>
    <name evidence="1" type="ORF">ACFPUZ_12985</name>
</gene>
<keyword evidence="2" id="KW-1185">Reference proteome</keyword>